<feature type="compositionally biased region" description="Acidic residues" evidence="1">
    <location>
        <begin position="209"/>
        <end position="218"/>
    </location>
</feature>
<evidence type="ECO:0000256" key="1">
    <source>
        <dbReference type="SAM" id="MobiDB-lite"/>
    </source>
</evidence>
<accession>A0AAD6STZ2</accession>
<dbReference type="Proteomes" id="UP001218188">
    <property type="component" value="Unassembled WGS sequence"/>
</dbReference>
<protein>
    <submittedName>
        <fullName evidence="2">Uncharacterized protein</fullName>
    </submittedName>
</protein>
<feature type="non-terminal residue" evidence="2">
    <location>
        <position position="1"/>
    </location>
</feature>
<dbReference type="EMBL" id="JARJCM010000068">
    <property type="protein sequence ID" value="KAJ7033041.1"/>
    <property type="molecule type" value="Genomic_DNA"/>
</dbReference>
<comment type="caution">
    <text evidence="2">The sequence shown here is derived from an EMBL/GenBank/DDBJ whole genome shotgun (WGS) entry which is preliminary data.</text>
</comment>
<keyword evidence="3" id="KW-1185">Reference proteome</keyword>
<gene>
    <name evidence="2" type="ORF">C8F04DRAFT_958197</name>
</gene>
<sequence>HSDDLGKWGHHLWPLLLEVLEERGCKGAFAENMREFSWWPGLKHFKEVTTIHFADGQASYDILKCVLPCIVQLMPLNDPLVHCIRSYQRNRLMSGMHCMPMRRLDRLKELIKDCEHWCSRMSEKYGKDFGFFKQHATSHIIADICTKGTSNHGSTRPGEGFQQEAAQAYNRTNFKNVTPQMDRIDENQEALARIRMAVDRYDDRRKEDEQEDDMELDETASPGKLPSASWRFGSPERLVNSKSFEQSLELAGFRVHDFDLMLRDFIAEHYPADQVTYEECIQIRPYKYAHITYQSLEDWRGVRDIVRCNPSFHGHTRHDKFDVLVNSDAPGMSFARLYALLRCKLENGRQIDLALLVREFKPNKWKPKTRWAGCQVHEKVKGYFLLLMDYVIRGALLTPVPGKGKENSVHFFVDTVDADMFLRADQN</sequence>
<proteinExistence type="predicted"/>
<name>A0AAD6STZ2_9AGAR</name>
<feature type="region of interest" description="Disordered" evidence="1">
    <location>
        <begin position="202"/>
        <end position="229"/>
    </location>
</feature>
<organism evidence="2 3">
    <name type="scientific">Mycena alexandri</name>
    <dbReference type="NCBI Taxonomy" id="1745969"/>
    <lineage>
        <taxon>Eukaryota</taxon>
        <taxon>Fungi</taxon>
        <taxon>Dikarya</taxon>
        <taxon>Basidiomycota</taxon>
        <taxon>Agaricomycotina</taxon>
        <taxon>Agaricomycetes</taxon>
        <taxon>Agaricomycetidae</taxon>
        <taxon>Agaricales</taxon>
        <taxon>Marasmiineae</taxon>
        <taxon>Mycenaceae</taxon>
        <taxon>Mycena</taxon>
    </lineage>
</organism>
<dbReference type="AlphaFoldDB" id="A0AAD6STZ2"/>
<reference evidence="2" key="1">
    <citation type="submission" date="2023-03" db="EMBL/GenBank/DDBJ databases">
        <title>Massive genome expansion in bonnet fungi (Mycena s.s.) driven by repeated elements and novel gene families across ecological guilds.</title>
        <authorList>
            <consortium name="Lawrence Berkeley National Laboratory"/>
            <person name="Harder C.B."/>
            <person name="Miyauchi S."/>
            <person name="Viragh M."/>
            <person name="Kuo A."/>
            <person name="Thoen E."/>
            <person name="Andreopoulos B."/>
            <person name="Lu D."/>
            <person name="Skrede I."/>
            <person name="Drula E."/>
            <person name="Henrissat B."/>
            <person name="Morin E."/>
            <person name="Kohler A."/>
            <person name="Barry K."/>
            <person name="LaButti K."/>
            <person name="Morin E."/>
            <person name="Salamov A."/>
            <person name="Lipzen A."/>
            <person name="Mereny Z."/>
            <person name="Hegedus B."/>
            <person name="Baldrian P."/>
            <person name="Stursova M."/>
            <person name="Weitz H."/>
            <person name="Taylor A."/>
            <person name="Grigoriev I.V."/>
            <person name="Nagy L.G."/>
            <person name="Martin F."/>
            <person name="Kauserud H."/>
        </authorList>
    </citation>
    <scope>NUCLEOTIDE SEQUENCE</scope>
    <source>
        <strain evidence="2">CBHHK200</strain>
    </source>
</reference>
<evidence type="ECO:0000313" key="3">
    <source>
        <dbReference type="Proteomes" id="UP001218188"/>
    </source>
</evidence>
<evidence type="ECO:0000313" key="2">
    <source>
        <dbReference type="EMBL" id="KAJ7033041.1"/>
    </source>
</evidence>